<gene>
    <name evidence="1" type="ORF">KIW84_061104</name>
</gene>
<keyword evidence="2" id="KW-1185">Reference proteome</keyword>
<dbReference type="EMBL" id="JAMSHJ010000006">
    <property type="protein sequence ID" value="KAI5394283.1"/>
    <property type="molecule type" value="Genomic_DNA"/>
</dbReference>
<evidence type="ECO:0000313" key="1">
    <source>
        <dbReference type="EMBL" id="KAI5394283.1"/>
    </source>
</evidence>
<proteinExistence type="predicted"/>
<organism evidence="1 2">
    <name type="scientific">Pisum sativum</name>
    <name type="common">Garden pea</name>
    <name type="synonym">Lathyrus oleraceus</name>
    <dbReference type="NCBI Taxonomy" id="3888"/>
    <lineage>
        <taxon>Eukaryota</taxon>
        <taxon>Viridiplantae</taxon>
        <taxon>Streptophyta</taxon>
        <taxon>Embryophyta</taxon>
        <taxon>Tracheophyta</taxon>
        <taxon>Spermatophyta</taxon>
        <taxon>Magnoliopsida</taxon>
        <taxon>eudicotyledons</taxon>
        <taxon>Gunneridae</taxon>
        <taxon>Pentapetalae</taxon>
        <taxon>rosids</taxon>
        <taxon>fabids</taxon>
        <taxon>Fabales</taxon>
        <taxon>Fabaceae</taxon>
        <taxon>Papilionoideae</taxon>
        <taxon>50 kb inversion clade</taxon>
        <taxon>NPAAA clade</taxon>
        <taxon>Hologalegina</taxon>
        <taxon>IRL clade</taxon>
        <taxon>Fabeae</taxon>
        <taxon>Lathyrus</taxon>
    </lineage>
</organism>
<dbReference type="Proteomes" id="UP001058974">
    <property type="component" value="Chromosome 6"/>
</dbReference>
<dbReference type="Gramene" id="Psat06G0110400-T1">
    <property type="protein sequence ID" value="KAI5394283.1"/>
    <property type="gene ID" value="KIW84_061104"/>
</dbReference>
<dbReference type="AlphaFoldDB" id="A0A9D5A4Q1"/>
<comment type="caution">
    <text evidence="1">The sequence shown here is derived from an EMBL/GenBank/DDBJ whole genome shotgun (WGS) entry which is preliminary data.</text>
</comment>
<reference evidence="1 2" key="1">
    <citation type="journal article" date="2022" name="Nat. Genet.">
        <title>Improved pea reference genome and pan-genome highlight genomic features and evolutionary characteristics.</title>
        <authorList>
            <person name="Yang T."/>
            <person name="Liu R."/>
            <person name="Luo Y."/>
            <person name="Hu S."/>
            <person name="Wang D."/>
            <person name="Wang C."/>
            <person name="Pandey M.K."/>
            <person name="Ge S."/>
            <person name="Xu Q."/>
            <person name="Li N."/>
            <person name="Li G."/>
            <person name="Huang Y."/>
            <person name="Saxena R.K."/>
            <person name="Ji Y."/>
            <person name="Li M."/>
            <person name="Yan X."/>
            <person name="He Y."/>
            <person name="Liu Y."/>
            <person name="Wang X."/>
            <person name="Xiang C."/>
            <person name="Varshney R.K."/>
            <person name="Ding H."/>
            <person name="Gao S."/>
            <person name="Zong X."/>
        </authorList>
    </citation>
    <scope>NUCLEOTIDE SEQUENCE [LARGE SCALE GENOMIC DNA]</scope>
    <source>
        <strain evidence="1 2">cv. Zhongwan 6</strain>
    </source>
</reference>
<evidence type="ECO:0000313" key="2">
    <source>
        <dbReference type="Proteomes" id="UP001058974"/>
    </source>
</evidence>
<accession>A0A9D5A4Q1</accession>
<protein>
    <submittedName>
        <fullName evidence="1">Uncharacterized protein</fullName>
    </submittedName>
</protein>
<name>A0A9D5A4Q1_PEA</name>
<sequence length="131" mass="15348">MVRLALRRFHDRRRAPLGHHEAARIDHEGGTLVRLLSENMDVVKVLTNEMSIEALVQFKEVRRLEQSLKRARIPLEILEERVSLLKDEVVAIFVHHFERVRRHVTLIYPAMDLILMDPSQVVRDGQLVDDE</sequence>